<accession>A0A2R5GMW4</accession>
<protein>
    <submittedName>
        <fullName evidence="2">Uncharacterized protein</fullName>
    </submittedName>
</protein>
<dbReference type="InParanoid" id="A0A2R5GMW4"/>
<evidence type="ECO:0000313" key="3">
    <source>
        <dbReference type="Proteomes" id="UP000241890"/>
    </source>
</evidence>
<proteinExistence type="predicted"/>
<feature type="compositionally biased region" description="Acidic residues" evidence="1">
    <location>
        <begin position="76"/>
        <end position="88"/>
    </location>
</feature>
<feature type="region of interest" description="Disordered" evidence="1">
    <location>
        <begin position="46"/>
        <end position="132"/>
    </location>
</feature>
<gene>
    <name evidence="2" type="ORF">FCC1311_072892</name>
</gene>
<dbReference type="AlphaFoldDB" id="A0A2R5GMW4"/>
<feature type="compositionally biased region" description="Basic residues" evidence="1">
    <location>
        <begin position="237"/>
        <end position="255"/>
    </location>
</feature>
<dbReference type="EMBL" id="BEYU01000090">
    <property type="protein sequence ID" value="GBG31068.1"/>
    <property type="molecule type" value="Genomic_DNA"/>
</dbReference>
<dbReference type="Proteomes" id="UP000241890">
    <property type="component" value="Unassembled WGS sequence"/>
</dbReference>
<evidence type="ECO:0000256" key="1">
    <source>
        <dbReference type="SAM" id="MobiDB-lite"/>
    </source>
</evidence>
<reference evidence="2 3" key="1">
    <citation type="submission" date="2017-12" db="EMBL/GenBank/DDBJ databases">
        <title>Sequencing, de novo assembly and annotation of complete genome of a new Thraustochytrid species, strain FCC1311.</title>
        <authorList>
            <person name="Sedici K."/>
            <person name="Godart F."/>
            <person name="Aiese Cigliano R."/>
            <person name="Sanseverino W."/>
            <person name="Barakat M."/>
            <person name="Ortet P."/>
            <person name="Marechal E."/>
            <person name="Cagnac O."/>
            <person name="Amato A."/>
        </authorList>
    </citation>
    <scope>NUCLEOTIDE SEQUENCE [LARGE SCALE GENOMIC DNA]</scope>
</reference>
<feature type="compositionally biased region" description="Acidic residues" evidence="1">
    <location>
        <begin position="110"/>
        <end position="129"/>
    </location>
</feature>
<comment type="caution">
    <text evidence="2">The sequence shown here is derived from an EMBL/GenBank/DDBJ whole genome shotgun (WGS) entry which is preliminary data.</text>
</comment>
<keyword evidence="3" id="KW-1185">Reference proteome</keyword>
<name>A0A2R5GMW4_9STRA</name>
<sequence length="262" mass="28483">MGGSEENSGGGEALAVSQQELVASFGFAGAVAAREDLMARCLLLAAPEEENDEQEDPVRGEATAARNSEVFVFSDMDLDLSEDEEDQQPIDAEVTPETENHDDKEAVEAFGDDETLVSEEEDNEDDEATVEGKLSLEEEAKLLMEEDVKVEEPETAMAISLEVEDAKDADVAERELAKRAAMKSASEGKLPVLTPKTDAKLGKSASDGKLKAASRSPSLSPARLRKQVSHMLERAFSKHSIHPKRLHMPRFHTNHSSHEASP</sequence>
<organism evidence="2 3">
    <name type="scientific">Hondaea fermentalgiana</name>
    <dbReference type="NCBI Taxonomy" id="2315210"/>
    <lineage>
        <taxon>Eukaryota</taxon>
        <taxon>Sar</taxon>
        <taxon>Stramenopiles</taxon>
        <taxon>Bigyra</taxon>
        <taxon>Labyrinthulomycetes</taxon>
        <taxon>Thraustochytrida</taxon>
        <taxon>Thraustochytriidae</taxon>
        <taxon>Hondaea</taxon>
    </lineage>
</organism>
<feature type="region of interest" description="Disordered" evidence="1">
    <location>
        <begin position="181"/>
        <end position="262"/>
    </location>
</feature>
<feature type="compositionally biased region" description="Basic and acidic residues" evidence="1">
    <location>
        <begin position="197"/>
        <end position="210"/>
    </location>
</feature>
<evidence type="ECO:0000313" key="2">
    <source>
        <dbReference type="EMBL" id="GBG31068.1"/>
    </source>
</evidence>
<feature type="compositionally biased region" description="Low complexity" evidence="1">
    <location>
        <begin position="211"/>
        <end position="222"/>
    </location>
</feature>
<feature type="compositionally biased region" description="Basic and acidic residues" evidence="1">
    <location>
        <begin position="98"/>
        <end position="107"/>
    </location>
</feature>